<dbReference type="Proteomes" id="UP000607397">
    <property type="component" value="Unassembled WGS sequence"/>
</dbReference>
<organism evidence="1 2">
    <name type="scientific">Petrachloros mirabilis ULC683</name>
    <dbReference type="NCBI Taxonomy" id="2781853"/>
    <lineage>
        <taxon>Bacteria</taxon>
        <taxon>Bacillati</taxon>
        <taxon>Cyanobacteriota</taxon>
        <taxon>Cyanophyceae</taxon>
        <taxon>Synechococcales</taxon>
        <taxon>Petrachlorosaceae</taxon>
        <taxon>Petrachloros</taxon>
        <taxon>Petrachloros mirabilis</taxon>
    </lineage>
</organism>
<accession>A0A8K2ACC5</accession>
<gene>
    <name evidence="1" type="ORF">GS597_01320</name>
</gene>
<evidence type="ECO:0000313" key="2">
    <source>
        <dbReference type="Proteomes" id="UP000607397"/>
    </source>
</evidence>
<proteinExistence type="predicted"/>
<dbReference type="EMBL" id="WVIC01000002">
    <property type="protein sequence ID" value="NCJ05179.1"/>
    <property type="molecule type" value="Genomic_DNA"/>
</dbReference>
<reference evidence="1" key="1">
    <citation type="submission" date="2019-12" db="EMBL/GenBank/DDBJ databases">
        <title>High-Quality draft genome sequences of three cyanobacteria isolated from the limestone walls of the Old Cathedral of Coimbra.</title>
        <authorList>
            <person name="Tiago I."/>
            <person name="Soares F."/>
            <person name="Portugal A."/>
        </authorList>
    </citation>
    <scope>NUCLEOTIDE SEQUENCE [LARGE SCALE GENOMIC DNA]</scope>
    <source>
        <strain evidence="1">C</strain>
    </source>
</reference>
<sequence>MPEGFRVDLSRLRSAEQLRLLDYVVEAQGVGWGNFDDFVFWVPLKLHAAIEFGVETTRQIVSGEINGQRALGGVA</sequence>
<protein>
    <submittedName>
        <fullName evidence="1">Uncharacterized protein</fullName>
    </submittedName>
</protein>
<name>A0A8K2ACC5_9CYAN</name>
<evidence type="ECO:0000313" key="1">
    <source>
        <dbReference type="EMBL" id="NCJ05179.1"/>
    </source>
</evidence>
<comment type="caution">
    <text evidence="1">The sequence shown here is derived from an EMBL/GenBank/DDBJ whole genome shotgun (WGS) entry which is preliminary data.</text>
</comment>
<dbReference type="AlphaFoldDB" id="A0A8K2ACC5"/>
<keyword evidence="2" id="KW-1185">Reference proteome</keyword>